<dbReference type="GO" id="GO:0006355">
    <property type="term" value="P:regulation of DNA-templated transcription"/>
    <property type="evidence" value="ECO:0007669"/>
    <property type="project" value="InterPro"/>
</dbReference>
<evidence type="ECO:0000259" key="11">
    <source>
        <dbReference type="PROSITE" id="PS51755"/>
    </source>
</evidence>
<dbReference type="SMART" id="SM00862">
    <property type="entry name" value="Trans_reg_C"/>
    <property type="match status" value="1"/>
</dbReference>
<evidence type="ECO:0000256" key="8">
    <source>
        <dbReference type="PROSITE-ProRule" id="PRU00169"/>
    </source>
</evidence>
<evidence type="ECO:0000256" key="2">
    <source>
        <dbReference type="ARBA" id="ARBA00022553"/>
    </source>
</evidence>
<dbReference type="Pfam" id="PF00486">
    <property type="entry name" value="Trans_reg_C"/>
    <property type="match status" value="1"/>
</dbReference>
<protein>
    <recommendedName>
        <fullName evidence="1">Stage 0 sporulation protein A homolog</fullName>
    </recommendedName>
</protein>
<evidence type="ECO:0000256" key="9">
    <source>
        <dbReference type="PROSITE-ProRule" id="PRU01091"/>
    </source>
</evidence>
<evidence type="ECO:0000256" key="4">
    <source>
        <dbReference type="ARBA" id="ARBA00023015"/>
    </source>
</evidence>
<dbReference type="InterPro" id="IPR039420">
    <property type="entry name" value="WalR-like"/>
</dbReference>
<dbReference type="GO" id="GO:0000976">
    <property type="term" value="F:transcription cis-regulatory region binding"/>
    <property type="evidence" value="ECO:0007669"/>
    <property type="project" value="TreeGrafter"/>
</dbReference>
<sequence>MEEKYRILLAEDDKALCDITALFFRKNGFEVDTAVNGDEACSCVDKNRYDIIILDIMMPGKDGKEVCRYIRKKYDVPVIFLTALGEENDIVNGYEVGADEYVTKPFSTKLLLVKVNALINRYHGLLVKNGRIVIDELEIEPARRYVTVNGREVVMAPKEYELLMYFIDNKNIALSRDKILDAIWGMDYEGYDRAVDTHVKKLRAALGSASRHIETVLKVGYMWKN</sequence>
<dbReference type="InterPro" id="IPR011006">
    <property type="entry name" value="CheY-like_superfamily"/>
</dbReference>
<comment type="function">
    <text evidence="7">May play the central regulatory role in sporulation. It may be an element of the effector pathway responsible for the activation of sporulation genes in response to nutritional stress. Spo0A may act in concert with spo0H (a sigma factor) to control the expression of some genes that are critical to the sporulation process.</text>
</comment>
<dbReference type="Proteomes" id="UP000183461">
    <property type="component" value="Unassembled WGS sequence"/>
</dbReference>
<dbReference type="FunFam" id="3.40.50.2300:FF:000001">
    <property type="entry name" value="DNA-binding response regulator PhoB"/>
    <property type="match status" value="1"/>
</dbReference>
<evidence type="ECO:0000313" key="13">
    <source>
        <dbReference type="Proteomes" id="UP000183461"/>
    </source>
</evidence>
<proteinExistence type="predicted"/>
<evidence type="ECO:0000259" key="10">
    <source>
        <dbReference type="PROSITE" id="PS50110"/>
    </source>
</evidence>
<dbReference type="GO" id="GO:0000156">
    <property type="term" value="F:phosphorelay response regulator activity"/>
    <property type="evidence" value="ECO:0007669"/>
    <property type="project" value="TreeGrafter"/>
</dbReference>
<dbReference type="CDD" id="cd00383">
    <property type="entry name" value="trans_reg_C"/>
    <property type="match status" value="1"/>
</dbReference>
<keyword evidence="3" id="KW-0902">Two-component regulatory system</keyword>
<dbReference type="SUPFAM" id="SSF52172">
    <property type="entry name" value="CheY-like"/>
    <property type="match status" value="1"/>
</dbReference>
<evidence type="ECO:0000256" key="1">
    <source>
        <dbReference type="ARBA" id="ARBA00018672"/>
    </source>
</evidence>
<evidence type="ECO:0000256" key="7">
    <source>
        <dbReference type="ARBA" id="ARBA00024867"/>
    </source>
</evidence>
<feature type="modified residue" description="4-aspartylphosphate" evidence="8">
    <location>
        <position position="55"/>
    </location>
</feature>
<keyword evidence="5 9" id="KW-0238">DNA-binding</keyword>
<accession>A0A1K1NGX5</accession>
<dbReference type="InterPro" id="IPR001867">
    <property type="entry name" value="OmpR/PhoB-type_DNA-bd"/>
</dbReference>
<dbReference type="AlphaFoldDB" id="A0A1K1NGX5"/>
<keyword evidence="6" id="KW-0804">Transcription</keyword>
<feature type="domain" description="Response regulatory" evidence="10">
    <location>
        <begin position="6"/>
        <end position="119"/>
    </location>
</feature>
<name>A0A1K1NGX5_RUMFL</name>
<keyword evidence="4" id="KW-0805">Transcription regulation</keyword>
<dbReference type="Pfam" id="PF00072">
    <property type="entry name" value="Response_reg"/>
    <property type="match status" value="1"/>
</dbReference>
<dbReference type="PANTHER" id="PTHR48111:SF1">
    <property type="entry name" value="TWO-COMPONENT RESPONSE REGULATOR ORR33"/>
    <property type="match status" value="1"/>
</dbReference>
<keyword evidence="2 8" id="KW-0597">Phosphoprotein</keyword>
<dbReference type="PROSITE" id="PS51755">
    <property type="entry name" value="OMPR_PHOB"/>
    <property type="match status" value="1"/>
</dbReference>
<feature type="domain" description="OmpR/PhoB-type" evidence="11">
    <location>
        <begin position="129"/>
        <end position="225"/>
    </location>
</feature>
<dbReference type="Gene3D" id="3.40.50.2300">
    <property type="match status" value="1"/>
</dbReference>
<organism evidence="12 13">
    <name type="scientific">Ruminococcus flavefaciens</name>
    <dbReference type="NCBI Taxonomy" id="1265"/>
    <lineage>
        <taxon>Bacteria</taxon>
        <taxon>Bacillati</taxon>
        <taxon>Bacillota</taxon>
        <taxon>Clostridia</taxon>
        <taxon>Eubacteriales</taxon>
        <taxon>Oscillospiraceae</taxon>
        <taxon>Ruminococcus</taxon>
    </lineage>
</organism>
<dbReference type="InterPro" id="IPR036388">
    <property type="entry name" value="WH-like_DNA-bd_sf"/>
</dbReference>
<dbReference type="PROSITE" id="PS50110">
    <property type="entry name" value="RESPONSE_REGULATORY"/>
    <property type="match status" value="1"/>
</dbReference>
<dbReference type="Gene3D" id="1.10.10.10">
    <property type="entry name" value="Winged helix-like DNA-binding domain superfamily/Winged helix DNA-binding domain"/>
    <property type="match status" value="1"/>
</dbReference>
<dbReference type="GO" id="GO:0005829">
    <property type="term" value="C:cytosol"/>
    <property type="evidence" value="ECO:0007669"/>
    <property type="project" value="TreeGrafter"/>
</dbReference>
<evidence type="ECO:0000256" key="5">
    <source>
        <dbReference type="ARBA" id="ARBA00023125"/>
    </source>
</evidence>
<dbReference type="PANTHER" id="PTHR48111">
    <property type="entry name" value="REGULATOR OF RPOS"/>
    <property type="match status" value="1"/>
</dbReference>
<reference evidence="12 13" key="1">
    <citation type="submission" date="2016-11" db="EMBL/GenBank/DDBJ databases">
        <authorList>
            <person name="Jaros S."/>
            <person name="Januszkiewicz K."/>
            <person name="Wedrychowicz H."/>
        </authorList>
    </citation>
    <scope>NUCLEOTIDE SEQUENCE [LARGE SCALE GENOMIC DNA]</scope>
    <source>
        <strain evidence="12 13">YL228</strain>
    </source>
</reference>
<feature type="DNA-binding region" description="OmpR/PhoB-type" evidence="9">
    <location>
        <begin position="129"/>
        <end position="225"/>
    </location>
</feature>
<evidence type="ECO:0000256" key="3">
    <source>
        <dbReference type="ARBA" id="ARBA00023012"/>
    </source>
</evidence>
<gene>
    <name evidence="12" type="ORF">SAMN02910280_1993</name>
</gene>
<dbReference type="EMBL" id="FPIP01000004">
    <property type="protein sequence ID" value="SFW34513.1"/>
    <property type="molecule type" value="Genomic_DNA"/>
</dbReference>
<evidence type="ECO:0000256" key="6">
    <source>
        <dbReference type="ARBA" id="ARBA00023163"/>
    </source>
</evidence>
<dbReference type="CDD" id="cd17574">
    <property type="entry name" value="REC_OmpR"/>
    <property type="match status" value="1"/>
</dbReference>
<dbReference type="RefSeq" id="WP_072300251.1">
    <property type="nucleotide sequence ID" value="NZ_FPIP01000004.1"/>
</dbReference>
<dbReference type="InterPro" id="IPR001789">
    <property type="entry name" value="Sig_transdc_resp-reg_receiver"/>
</dbReference>
<evidence type="ECO:0000313" key="12">
    <source>
        <dbReference type="EMBL" id="SFW34513.1"/>
    </source>
</evidence>
<dbReference type="GO" id="GO:0032993">
    <property type="term" value="C:protein-DNA complex"/>
    <property type="evidence" value="ECO:0007669"/>
    <property type="project" value="TreeGrafter"/>
</dbReference>
<dbReference type="SMART" id="SM00448">
    <property type="entry name" value="REC"/>
    <property type="match status" value="1"/>
</dbReference>